<gene>
    <name evidence="2" type="ORF">SO694_00080120</name>
</gene>
<comment type="caution">
    <text evidence="2">The sequence shown here is derived from an EMBL/GenBank/DDBJ whole genome shotgun (WGS) entry which is preliminary data.</text>
</comment>
<dbReference type="SMART" id="SM00028">
    <property type="entry name" value="TPR"/>
    <property type="match status" value="2"/>
</dbReference>
<sequence length="242" mass="26190">MASFAGYEPEDRARVEECVSKTDPASAPFAHYNLGCAKYYDDDFDGALEIWRKLVAADVDPLLVDQATFQMGRALDAKGDAAGALEIYRGFARKHADDALAQFNMGELLSRLEQFDEAETAYLKAVEFDKSDGGDIRKDALVNLAEDKKLAGDVAGCVRTMRRVVDVDPADYDTRLMLASVLRGAGDVDGALVEAKTAAEFLDSVRPVDDDEAAAFQEANALAQSLIRELTALKEGREAGPA</sequence>
<evidence type="ECO:0008006" key="4">
    <source>
        <dbReference type="Google" id="ProtNLM"/>
    </source>
</evidence>
<dbReference type="InterPro" id="IPR011990">
    <property type="entry name" value="TPR-like_helical_dom_sf"/>
</dbReference>
<name>A0ABR1G4R8_AURAN</name>
<evidence type="ECO:0000313" key="2">
    <source>
        <dbReference type="EMBL" id="KAK7248140.1"/>
    </source>
</evidence>
<proteinExistence type="predicted"/>
<keyword evidence="3" id="KW-1185">Reference proteome</keyword>
<protein>
    <recommendedName>
        <fullName evidence="4">Tetratricopeptide repeat protein</fullName>
    </recommendedName>
</protein>
<reference evidence="2 3" key="1">
    <citation type="submission" date="2024-03" db="EMBL/GenBank/DDBJ databases">
        <title>Aureococcus anophagefferens CCMP1851 and Kratosvirus quantuckense: Draft genome of a second virus-susceptible host strain in the model system.</title>
        <authorList>
            <person name="Chase E."/>
            <person name="Truchon A.R."/>
            <person name="Schepens W."/>
            <person name="Wilhelm S.W."/>
        </authorList>
    </citation>
    <scope>NUCLEOTIDE SEQUENCE [LARGE SCALE GENOMIC DNA]</scope>
    <source>
        <strain evidence="2 3">CCMP1851</strain>
    </source>
</reference>
<evidence type="ECO:0000256" key="1">
    <source>
        <dbReference type="PROSITE-ProRule" id="PRU00339"/>
    </source>
</evidence>
<dbReference type="SUPFAM" id="SSF48452">
    <property type="entry name" value="TPR-like"/>
    <property type="match status" value="1"/>
</dbReference>
<dbReference type="Gene3D" id="1.25.40.10">
    <property type="entry name" value="Tetratricopeptide repeat domain"/>
    <property type="match status" value="1"/>
</dbReference>
<dbReference type="Pfam" id="PF13432">
    <property type="entry name" value="TPR_16"/>
    <property type="match status" value="1"/>
</dbReference>
<feature type="repeat" description="TPR" evidence="1">
    <location>
        <begin position="99"/>
        <end position="132"/>
    </location>
</feature>
<organism evidence="2 3">
    <name type="scientific">Aureococcus anophagefferens</name>
    <name type="common">Harmful bloom alga</name>
    <dbReference type="NCBI Taxonomy" id="44056"/>
    <lineage>
        <taxon>Eukaryota</taxon>
        <taxon>Sar</taxon>
        <taxon>Stramenopiles</taxon>
        <taxon>Ochrophyta</taxon>
        <taxon>Pelagophyceae</taxon>
        <taxon>Pelagomonadales</taxon>
        <taxon>Pelagomonadaceae</taxon>
        <taxon>Aureococcus</taxon>
    </lineage>
</organism>
<dbReference type="EMBL" id="JBBJCI010000120">
    <property type="protein sequence ID" value="KAK7248140.1"/>
    <property type="molecule type" value="Genomic_DNA"/>
</dbReference>
<dbReference type="Proteomes" id="UP001363151">
    <property type="component" value="Unassembled WGS sequence"/>
</dbReference>
<keyword evidence="1" id="KW-0802">TPR repeat</keyword>
<evidence type="ECO:0000313" key="3">
    <source>
        <dbReference type="Proteomes" id="UP001363151"/>
    </source>
</evidence>
<dbReference type="PROSITE" id="PS50005">
    <property type="entry name" value="TPR"/>
    <property type="match status" value="1"/>
</dbReference>
<dbReference type="InterPro" id="IPR019734">
    <property type="entry name" value="TPR_rpt"/>
</dbReference>
<accession>A0ABR1G4R8</accession>